<dbReference type="Pfam" id="PF25429">
    <property type="entry name" value="zf-POGZ"/>
    <property type="match status" value="1"/>
</dbReference>
<keyword evidence="12" id="KW-0539">Nucleus</keyword>
<dbReference type="InterPro" id="IPR013087">
    <property type="entry name" value="Znf_C2H2_type"/>
</dbReference>
<dbReference type="InterPro" id="IPR059074">
    <property type="entry name" value="zf-C2H2_Z280C_D"/>
</dbReference>
<feature type="region of interest" description="Disordered" evidence="14">
    <location>
        <begin position="31"/>
        <end position="59"/>
    </location>
</feature>
<accession>A0A9D3PHN1</accession>
<dbReference type="PROSITE" id="PS51253">
    <property type="entry name" value="HTH_CENPB"/>
    <property type="match status" value="1"/>
</dbReference>
<dbReference type="FunFam" id="3.30.160.60:FF:000298">
    <property type="entry name" value="zinc finger protein 280D isoform X1"/>
    <property type="match status" value="1"/>
</dbReference>
<dbReference type="GO" id="GO:0000978">
    <property type="term" value="F:RNA polymerase II cis-regulatory region sequence-specific DNA binding"/>
    <property type="evidence" value="ECO:0007669"/>
    <property type="project" value="TreeGrafter"/>
</dbReference>
<dbReference type="Gene3D" id="3.30.160.60">
    <property type="entry name" value="Classic Zinc Finger"/>
    <property type="match status" value="2"/>
</dbReference>
<dbReference type="PANTHER" id="PTHR24388">
    <property type="entry name" value="ZINC FINGER PROTEIN"/>
    <property type="match status" value="1"/>
</dbReference>
<dbReference type="InterPro" id="IPR050527">
    <property type="entry name" value="Snail/Krueppel_Znf"/>
</dbReference>
<comment type="caution">
    <text evidence="17">The sequence shown here is derived from an EMBL/GenBank/DDBJ whole genome shotgun (WGS) entry which is preliminary data.</text>
</comment>
<dbReference type="PROSITE" id="PS50157">
    <property type="entry name" value="ZINC_FINGER_C2H2_2"/>
    <property type="match status" value="2"/>
</dbReference>
<dbReference type="Pfam" id="PF25414">
    <property type="entry name" value="zf-C2H2_Z280C_D"/>
    <property type="match status" value="1"/>
</dbReference>
<evidence type="ECO:0000256" key="13">
    <source>
        <dbReference type="PROSITE-ProRule" id="PRU00042"/>
    </source>
</evidence>
<feature type="region of interest" description="Disordered" evidence="14">
    <location>
        <begin position="333"/>
        <end position="368"/>
    </location>
</feature>
<keyword evidence="3" id="KW-1017">Isopeptide bond</keyword>
<evidence type="ECO:0000256" key="10">
    <source>
        <dbReference type="ARBA" id="ARBA00023125"/>
    </source>
</evidence>
<evidence type="ECO:0000313" key="18">
    <source>
        <dbReference type="Proteomes" id="UP001046870"/>
    </source>
</evidence>
<keyword evidence="9" id="KW-0805">Transcription regulation</keyword>
<feature type="domain" description="C2H2-type" evidence="15">
    <location>
        <begin position="584"/>
        <end position="611"/>
    </location>
</feature>
<evidence type="ECO:0000256" key="5">
    <source>
        <dbReference type="ARBA" id="ARBA00022737"/>
    </source>
</evidence>
<reference evidence="17" key="1">
    <citation type="submission" date="2021-01" db="EMBL/GenBank/DDBJ databases">
        <authorList>
            <person name="Zahm M."/>
            <person name="Roques C."/>
            <person name="Cabau C."/>
            <person name="Klopp C."/>
            <person name="Donnadieu C."/>
            <person name="Jouanno E."/>
            <person name="Lampietro C."/>
            <person name="Louis A."/>
            <person name="Herpin A."/>
            <person name="Echchiki A."/>
            <person name="Berthelot C."/>
            <person name="Parey E."/>
            <person name="Roest-Crollius H."/>
            <person name="Braasch I."/>
            <person name="Postlethwait J."/>
            <person name="Bobe J."/>
            <person name="Montfort J."/>
            <person name="Bouchez O."/>
            <person name="Begum T."/>
            <person name="Mejri S."/>
            <person name="Adams A."/>
            <person name="Chen W.-J."/>
            <person name="Guiguen Y."/>
        </authorList>
    </citation>
    <scope>NUCLEOTIDE SEQUENCE</scope>
    <source>
        <strain evidence="17">YG-15Mar2019-1</strain>
        <tissue evidence="17">Brain</tissue>
    </source>
</reference>
<evidence type="ECO:0000256" key="14">
    <source>
        <dbReference type="SAM" id="MobiDB-lite"/>
    </source>
</evidence>
<evidence type="ECO:0000256" key="1">
    <source>
        <dbReference type="ARBA" id="ARBA00003729"/>
    </source>
</evidence>
<keyword evidence="5" id="KW-0677">Repeat</keyword>
<dbReference type="SMART" id="SM00355">
    <property type="entry name" value="ZnF_C2H2"/>
    <property type="match status" value="8"/>
</dbReference>
<dbReference type="GO" id="GO:0000981">
    <property type="term" value="F:DNA-binding transcription factor activity, RNA polymerase II-specific"/>
    <property type="evidence" value="ECO:0007669"/>
    <property type="project" value="TreeGrafter"/>
</dbReference>
<dbReference type="GO" id="GO:0008270">
    <property type="term" value="F:zinc ion binding"/>
    <property type="evidence" value="ECO:0007669"/>
    <property type="project" value="UniProtKB-KW"/>
</dbReference>
<feature type="domain" description="HTH CENPB-type" evidence="16">
    <location>
        <begin position="945"/>
        <end position="1014"/>
    </location>
</feature>
<comment type="function">
    <text evidence="1">May function as a transcription factor.</text>
</comment>
<keyword evidence="4" id="KW-0479">Metal-binding</keyword>
<keyword evidence="6 13" id="KW-0863">Zinc-finger</keyword>
<proteinExistence type="predicted"/>
<comment type="subcellular location">
    <subcellularLocation>
        <location evidence="2">Nucleus</location>
    </subcellularLocation>
</comment>
<organism evidence="17 18">
    <name type="scientific">Megalops atlanticus</name>
    <name type="common">Tarpon</name>
    <name type="synonym">Clupea gigantea</name>
    <dbReference type="NCBI Taxonomy" id="7932"/>
    <lineage>
        <taxon>Eukaryota</taxon>
        <taxon>Metazoa</taxon>
        <taxon>Chordata</taxon>
        <taxon>Craniata</taxon>
        <taxon>Vertebrata</taxon>
        <taxon>Euteleostomi</taxon>
        <taxon>Actinopterygii</taxon>
        <taxon>Neopterygii</taxon>
        <taxon>Teleostei</taxon>
        <taxon>Elopiformes</taxon>
        <taxon>Megalopidae</taxon>
        <taxon>Megalops</taxon>
    </lineage>
</organism>
<dbReference type="SUPFAM" id="SSF57667">
    <property type="entry name" value="beta-beta-alpha zinc fingers"/>
    <property type="match status" value="1"/>
</dbReference>
<protein>
    <recommendedName>
        <fullName evidence="19">Pogo transposable element derived with ZNF domain</fullName>
    </recommendedName>
</protein>
<feature type="compositionally biased region" description="Low complexity" evidence="14">
    <location>
        <begin position="412"/>
        <end position="421"/>
    </location>
</feature>
<dbReference type="InterPro" id="IPR006600">
    <property type="entry name" value="HTH_CenpB_DNA-bd_dom"/>
</dbReference>
<sequence>MSDAELIMECEEEELEPWQKVDDIVQDEEITVEERKDNPVSSSSAVAAGSSPLSAAPPAGPAVALNVPVSSAVLVSGSSPSRDGRQALVTMLTNPVPSGSALLSAPLVPPAAPLSVPPLVAAGVPQLAPGQQLILAPAAGPLGSVAMPQVLQPVSVASNVSPGNAASQPIFITTQGFQVQNAVAGQNTVNPVGFLLNSQPITLLPAAGPQFFKPTVGVHQVVSQQPAGQAATTATPASLAIQGLAPLAIQLGVKTPATVTPAGAPTSSTTQANIDKQTSKSEVQRLVKAMNAVSSIISAQPKTVEAVKGNNTAPTNGLSVPSSSLIKELAQGLQAMDTTSTANTRPGPTNPSPATPSPATPKMSAPKMSTPKMVIPKMAAPNQITPKLVMNTNKPPVVPVAMPPSPLPSPSQPAGGASSSEGDTHGKLIMLVDDFYYGQDKGTGGLNPWDGGQHEPVQFRCLSCNKRLKSNIRLMNHMKHHVDLEQQSGEVDTHSSCQHCYRQFPTPFRLQCHLESVHSQYESTTKCKICEWAFESEPVFLQHMKNTHKPGEMPYVCQVCEFRSSFYSDVFDHFRTLHKDTANLLCPYCLKVFRSSSSYQQHYMRHQKKSVYHCDKCRLQFLFTRDKIEHKLQHHKTHRKPRQLEGLKPGTKVTIRAYAVQNKPVGILHTNHPGVVAAKADPLLKTGEIPATPSSDHSGDKKLPPAKRKPICSMQDLLTKFQEEHPTLGKQSCLECNFEIPDFPNHYPTYVTCSLCHYSTCCSRAYANHMIKWSQLTCTTCGFTTQMGDQMAKHLVQNPSHSSSHCTLKGPPATGLVQKSQSHAPKRGIMNNGSHSYLKAKAQKAPKTVIPAQNYPPVTTQILPLPVPVSAQSYAPELKRIMAPERAGQGGGDRAGPVKDTLTVWQLRIVLFALCCGVPQAARHFSTEPQLIRAWIQDKERGVQREGGARGGAEGEAAERLVEWVLAQRERQLPVNEKSLFARALELHRQSGSSNLSYEWAVDFLLRRQLGVQVTATAGRPLHSEGERNARFFAEFVQQRLQAHDTPLSAVGAMDELSVFADPDLLPDREAFQLVGAGPPLCDVFLSALADGTLLPALVFFRGHLPENVAAGLPDSVLLEAQSEGFTEAEQLKLWVSRVWRKGVAARGGARATLVLDSFRGHTLDAFLDGLKDTDTTPAVVPAGCLGRLHPLEMCVGPAVRSFLEARWSQLVDEGGAVGATPRDLVQRVLGWLAEATARLRDRPEALRRSFQAASVIPPAEGDKNPAETQKELVRSLREVLMGTKSVSPAALRWEAGVKTMEEHDGKREVVDKENLLDTSAESVATSPRSVSLSSNPQALRQVFEKDSDVESFYGFEDSEIRKVLDP</sequence>
<dbReference type="Pfam" id="PF03184">
    <property type="entry name" value="DDE_1"/>
    <property type="match status" value="1"/>
</dbReference>
<feature type="region of interest" description="Disordered" evidence="14">
    <location>
        <begin position="686"/>
        <end position="706"/>
    </location>
</feature>
<evidence type="ECO:0000256" key="3">
    <source>
        <dbReference type="ARBA" id="ARBA00022499"/>
    </source>
</evidence>
<evidence type="ECO:0000256" key="12">
    <source>
        <dbReference type="ARBA" id="ARBA00023242"/>
    </source>
</evidence>
<feature type="compositionally biased region" description="Pro residues" evidence="14">
    <location>
        <begin position="401"/>
        <end position="411"/>
    </location>
</feature>
<dbReference type="OrthoDB" id="5876240at2759"/>
<gene>
    <name evidence="17" type="ORF">MATL_G00229240</name>
</gene>
<evidence type="ECO:0000256" key="11">
    <source>
        <dbReference type="ARBA" id="ARBA00023163"/>
    </source>
</evidence>
<dbReference type="GO" id="GO:0005634">
    <property type="term" value="C:nucleus"/>
    <property type="evidence" value="ECO:0007669"/>
    <property type="project" value="UniProtKB-SubCell"/>
</dbReference>
<evidence type="ECO:0008006" key="19">
    <source>
        <dbReference type="Google" id="ProtNLM"/>
    </source>
</evidence>
<name>A0A9D3PHN1_MEGAT</name>
<dbReference type="InterPro" id="IPR004875">
    <property type="entry name" value="DDE_SF_endonuclease_dom"/>
</dbReference>
<keyword evidence="8" id="KW-0832">Ubl conjugation</keyword>
<evidence type="ECO:0000256" key="7">
    <source>
        <dbReference type="ARBA" id="ARBA00022833"/>
    </source>
</evidence>
<evidence type="ECO:0000313" key="17">
    <source>
        <dbReference type="EMBL" id="KAG7457620.1"/>
    </source>
</evidence>
<evidence type="ECO:0000256" key="4">
    <source>
        <dbReference type="ARBA" id="ARBA00022723"/>
    </source>
</evidence>
<feature type="domain" description="C2H2-type" evidence="15">
    <location>
        <begin position="459"/>
        <end position="486"/>
    </location>
</feature>
<keyword evidence="7" id="KW-0862">Zinc</keyword>
<evidence type="ECO:0000259" key="16">
    <source>
        <dbReference type="PROSITE" id="PS51253"/>
    </source>
</evidence>
<keyword evidence="18" id="KW-1185">Reference proteome</keyword>
<evidence type="ECO:0000256" key="9">
    <source>
        <dbReference type="ARBA" id="ARBA00023015"/>
    </source>
</evidence>
<feature type="region of interest" description="Disordered" evidence="14">
    <location>
        <begin position="401"/>
        <end position="424"/>
    </location>
</feature>
<evidence type="ECO:0000259" key="15">
    <source>
        <dbReference type="PROSITE" id="PS50157"/>
    </source>
</evidence>
<evidence type="ECO:0000256" key="2">
    <source>
        <dbReference type="ARBA" id="ARBA00004123"/>
    </source>
</evidence>
<evidence type="ECO:0000256" key="6">
    <source>
        <dbReference type="ARBA" id="ARBA00022771"/>
    </source>
</evidence>
<feature type="compositionally biased region" description="Pro residues" evidence="14">
    <location>
        <begin position="348"/>
        <end position="359"/>
    </location>
</feature>
<dbReference type="PROSITE" id="PS00028">
    <property type="entry name" value="ZINC_FINGER_C2H2_1"/>
    <property type="match status" value="5"/>
</dbReference>
<feature type="compositionally biased region" description="Low complexity" evidence="14">
    <location>
        <begin position="39"/>
        <end position="59"/>
    </location>
</feature>
<keyword evidence="11" id="KW-0804">Transcription</keyword>
<dbReference type="Proteomes" id="UP001046870">
    <property type="component" value="Chromosome 21"/>
</dbReference>
<keyword evidence="10" id="KW-0238">DNA-binding</keyword>
<dbReference type="InterPro" id="IPR057618">
    <property type="entry name" value="Znf_POGZ/Z280C-D-like"/>
</dbReference>
<dbReference type="PANTHER" id="PTHR24388:SF45">
    <property type="entry name" value="POGO TRANSPOSABLE ELEMENT DERIVED WITH ZNF DOMAIN"/>
    <property type="match status" value="1"/>
</dbReference>
<dbReference type="InterPro" id="IPR036236">
    <property type="entry name" value="Znf_C2H2_sf"/>
</dbReference>
<evidence type="ECO:0000256" key="8">
    <source>
        <dbReference type="ARBA" id="ARBA00022843"/>
    </source>
</evidence>
<dbReference type="EMBL" id="JAFDVH010000021">
    <property type="protein sequence ID" value="KAG7457620.1"/>
    <property type="molecule type" value="Genomic_DNA"/>
</dbReference>